<dbReference type="Proteomes" id="UP000000639">
    <property type="component" value="Chromosome"/>
</dbReference>
<evidence type="ECO:0000313" key="2">
    <source>
        <dbReference type="EMBL" id="ABM03903.1"/>
    </source>
</evidence>
<dbReference type="InterPro" id="IPR011990">
    <property type="entry name" value="TPR-like_helical_dom_sf"/>
</dbReference>
<dbReference type="SMART" id="SM00028">
    <property type="entry name" value="TPR"/>
    <property type="match status" value="2"/>
</dbReference>
<evidence type="ECO:0000256" key="1">
    <source>
        <dbReference type="PROSITE-ProRule" id="PRU00339"/>
    </source>
</evidence>
<proteinExistence type="predicted"/>
<protein>
    <submittedName>
        <fullName evidence="2">Protein containing tetratricopeptide (TPR) repeat</fullName>
    </submittedName>
</protein>
<dbReference type="RefSeq" id="WP_011770463.1">
    <property type="nucleotide sequence ID" value="NC_008709.1"/>
</dbReference>
<dbReference type="KEGG" id="pin:Ping_2162"/>
<sequence length="145" mass="16045">MNFFNKCAVLCLPWILVACSTIPTQPIDKTKQPAVIETPREPVQLAPQEVPVDSAASAPSAVIYLLKRAEQQEKNGDRQAAASSLERAIRMAPRFPESYYRLGELRYQEAAYNQATSLAQKALRLGAEGILRRQAQDLVKKAGAY</sequence>
<keyword evidence="1" id="KW-0802">TPR repeat</keyword>
<dbReference type="OrthoDB" id="6196966at2"/>
<dbReference type="SUPFAM" id="SSF48452">
    <property type="entry name" value="TPR-like"/>
    <property type="match status" value="1"/>
</dbReference>
<organism evidence="2 3">
    <name type="scientific">Psychromonas ingrahamii (strain DSM 17664 / CCUG 51855 / 37)</name>
    <dbReference type="NCBI Taxonomy" id="357804"/>
    <lineage>
        <taxon>Bacteria</taxon>
        <taxon>Pseudomonadati</taxon>
        <taxon>Pseudomonadota</taxon>
        <taxon>Gammaproteobacteria</taxon>
        <taxon>Alteromonadales</taxon>
        <taxon>Psychromonadaceae</taxon>
        <taxon>Psychromonas</taxon>
    </lineage>
</organism>
<dbReference type="eggNOG" id="COG4976">
    <property type="taxonomic scope" value="Bacteria"/>
</dbReference>
<dbReference type="HOGENOM" id="CLU_1785304_0_0_6"/>
<name>A1SWN8_PSYIN</name>
<gene>
    <name evidence="2" type="ordered locus">Ping_2162</name>
</gene>
<keyword evidence="3" id="KW-1185">Reference proteome</keyword>
<dbReference type="STRING" id="357804.Ping_2162"/>
<dbReference type="PROSITE" id="PS51257">
    <property type="entry name" value="PROKAR_LIPOPROTEIN"/>
    <property type="match status" value="1"/>
</dbReference>
<dbReference type="PROSITE" id="PS50005">
    <property type="entry name" value="TPR"/>
    <property type="match status" value="1"/>
</dbReference>
<dbReference type="InterPro" id="IPR019734">
    <property type="entry name" value="TPR_rpt"/>
</dbReference>
<accession>A1SWN8</accession>
<feature type="repeat" description="TPR" evidence="1">
    <location>
        <begin position="96"/>
        <end position="129"/>
    </location>
</feature>
<reference evidence="2 3" key="1">
    <citation type="submission" date="2007-01" db="EMBL/GenBank/DDBJ databases">
        <title>Complete sequence of Psychromonas ingrahamii 37.</title>
        <authorList>
            <consortium name="US DOE Joint Genome Institute"/>
            <person name="Copeland A."/>
            <person name="Lucas S."/>
            <person name="Lapidus A."/>
            <person name="Barry K."/>
            <person name="Detter J.C."/>
            <person name="Glavina del Rio T."/>
            <person name="Hammon N."/>
            <person name="Israni S."/>
            <person name="Dalin E."/>
            <person name="Tice H."/>
            <person name="Pitluck S."/>
            <person name="Thompson L.S."/>
            <person name="Brettin T."/>
            <person name="Bruce D."/>
            <person name="Han C."/>
            <person name="Tapia R."/>
            <person name="Schmutz J."/>
            <person name="Larimer F."/>
            <person name="Land M."/>
            <person name="Hauser L."/>
            <person name="Kyrpides N."/>
            <person name="Ivanova N."/>
            <person name="Staley J."/>
            <person name="Richardson P."/>
        </authorList>
    </citation>
    <scope>NUCLEOTIDE SEQUENCE [LARGE SCALE GENOMIC DNA]</scope>
    <source>
        <strain evidence="2 3">37</strain>
    </source>
</reference>
<evidence type="ECO:0000313" key="3">
    <source>
        <dbReference type="Proteomes" id="UP000000639"/>
    </source>
</evidence>
<dbReference type="AlphaFoldDB" id="A1SWN8"/>
<dbReference type="EMBL" id="CP000510">
    <property type="protein sequence ID" value="ABM03903.1"/>
    <property type="molecule type" value="Genomic_DNA"/>
</dbReference>
<dbReference type="Gene3D" id="1.25.40.10">
    <property type="entry name" value="Tetratricopeptide repeat domain"/>
    <property type="match status" value="1"/>
</dbReference>